<accession>A0AAJ4NK33</accession>
<name>A0AAJ4NK33_PRORE</name>
<dbReference type="Proteomes" id="UP000682358">
    <property type="component" value="Chromosome"/>
</dbReference>
<reference evidence="1" key="1">
    <citation type="submission" date="2021-06" db="EMBL/GenBank/DDBJ databases">
        <title>Emergence of genetically related NDM-1-producing Providencia rettgeri strains in Argentina.</title>
        <authorList>
            <person name="Pasteran F."/>
            <person name="Meo A."/>
            <person name="Gomez S."/>
            <person name="Derdoy L."/>
            <person name="Albronoz E."/>
            <person name="Faccone D."/>
            <person name="Guerriero L."/>
            <person name="Archuby D."/>
            <person name="Tarzia A."/>
            <person name="Lopez M."/>
            <person name="Corso A."/>
        </authorList>
    </citation>
    <scope>NUCLEOTIDE SEQUENCE</scope>
    <source>
        <strain evidence="1">PreM15628</strain>
    </source>
</reference>
<evidence type="ECO:0000313" key="1">
    <source>
        <dbReference type="EMBL" id="QWQ21787.2"/>
    </source>
</evidence>
<gene>
    <name evidence="1" type="ORF">KOF27_05480</name>
</gene>
<dbReference type="EMBL" id="CP076405">
    <property type="protein sequence ID" value="QWQ21787.2"/>
    <property type="molecule type" value="Genomic_DNA"/>
</dbReference>
<proteinExistence type="predicted"/>
<organism evidence="1 2">
    <name type="scientific">Providencia rettgeri</name>
    <dbReference type="NCBI Taxonomy" id="587"/>
    <lineage>
        <taxon>Bacteria</taxon>
        <taxon>Pseudomonadati</taxon>
        <taxon>Pseudomonadota</taxon>
        <taxon>Gammaproteobacteria</taxon>
        <taxon>Enterobacterales</taxon>
        <taxon>Morganellaceae</taxon>
        <taxon>Providencia</taxon>
    </lineage>
</organism>
<dbReference type="PROSITE" id="PS52050">
    <property type="entry name" value="WYL"/>
    <property type="match status" value="1"/>
</dbReference>
<evidence type="ECO:0000313" key="2">
    <source>
        <dbReference type="Proteomes" id="UP000682358"/>
    </source>
</evidence>
<dbReference type="AlphaFoldDB" id="A0AAJ4NK33"/>
<sequence>MFQINRKYDRMAVRLSALIARLMAGESLVLSCLAQEFNVSERTLQRDLRERLAYLGVEGRQGCYRLPINTLKAYRDKDVLTFVKQIGMTRLFPGLDSRLLGLLLTQQPHAPCLIWHHAHKISALHTDHFYQLVYAITSKQSISILTLERRFNPLQPYQLIYREGQWYLLAEYHQQVHVLLLEDIQQVQPLNTPFTPKHVVMQLSQQNNFIAALPHFRLISQVVTSLPSHKERSRPWRY</sequence>
<protein>
    <submittedName>
        <fullName evidence="1">WYL domain-containing protein</fullName>
    </submittedName>
</protein>